<dbReference type="InterPro" id="IPR051877">
    <property type="entry name" value="Centriole_BasalBody_StrucProt"/>
</dbReference>
<feature type="coiled-coil region" evidence="5">
    <location>
        <begin position="338"/>
        <end position="365"/>
    </location>
</feature>
<dbReference type="OrthoDB" id="10254663at2759"/>
<evidence type="ECO:0000256" key="3">
    <source>
        <dbReference type="ARBA" id="ARBA00023212"/>
    </source>
</evidence>
<dbReference type="PANTHER" id="PTHR20544">
    <property type="entry name" value="CENTROSOMAL PROTEIN CEP135"/>
    <property type="match status" value="1"/>
</dbReference>
<dbReference type="InParanoid" id="Q24GZ2"/>
<dbReference type="EMBL" id="GG662248">
    <property type="protein sequence ID" value="EAS07050.1"/>
    <property type="molecule type" value="Genomic_DNA"/>
</dbReference>
<comment type="subcellular location">
    <subcellularLocation>
        <location evidence="1">Cytoplasm</location>
        <location evidence="1">Cytoskeleton</location>
        <location evidence="1">Microtubule organizing center</location>
        <location evidence="1">Centrosome</location>
        <location evidence="1">Centriole</location>
    </subcellularLocation>
</comment>
<organism evidence="6 7">
    <name type="scientific">Tetrahymena thermophila (strain SB210)</name>
    <dbReference type="NCBI Taxonomy" id="312017"/>
    <lineage>
        <taxon>Eukaryota</taxon>
        <taxon>Sar</taxon>
        <taxon>Alveolata</taxon>
        <taxon>Ciliophora</taxon>
        <taxon>Intramacronucleata</taxon>
        <taxon>Oligohymenophorea</taxon>
        <taxon>Hymenostomatida</taxon>
        <taxon>Tetrahymenina</taxon>
        <taxon>Tetrahymenidae</taxon>
        <taxon>Tetrahymena</taxon>
    </lineage>
</organism>
<protein>
    <submittedName>
        <fullName evidence="6">Centrosomal protein, putative</fullName>
    </submittedName>
</protein>
<dbReference type="PANTHER" id="PTHR20544:SF0">
    <property type="entry name" value="NUCLEOPROTEIN TPR_MLP1 DOMAIN-CONTAINING PROTEIN"/>
    <property type="match status" value="1"/>
</dbReference>
<accession>Q24GZ2</accession>
<reference evidence="7" key="1">
    <citation type="journal article" date="2006" name="PLoS Biol.">
        <title>Macronuclear genome sequence of the ciliate Tetrahymena thermophila, a model eukaryote.</title>
        <authorList>
            <person name="Eisen J.A."/>
            <person name="Coyne R.S."/>
            <person name="Wu M."/>
            <person name="Wu D."/>
            <person name="Thiagarajan M."/>
            <person name="Wortman J.R."/>
            <person name="Badger J.H."/>
            <person name="Ren Q."/>
            <person name="Amedeo P."/>
            <person name="Jones K.M."/>
            <person name="Tallon L.J."/>
            <person name="Delcher A.L."/>
            <person name="Salzberg S.L."/>
            <person name="Silva J.C."/>
            <person name="Haas B.J."/>
            <person name="Majoros W.H."/>
            <person name="Farzad M."/>
            <person name="Carlton J.M."/>
            <person name="Smith R.K. Jr."/>
            <person name="Garg J."/>
            <person name="Pearlman R.E."/>
            <person name="Karrer K.M."/>
            <person name="Sun L."/>
            <person name="Manning G."/>
            <person name="Elde N.C."/>
            <person name="Turkewitz A.P."/>
            <person name="Asai D.J."/>
            <person name="Wilkes D.E."/>
            <person name="Wang Y."/>
            <person name="Cai H."/>
            <person name="Collins K."/>
            <person name="Stewart B.A."/>
            <person name="Lee S.R."/>
            <person name="Wilamowska K."/>
            <person name="Weinberg Z."/>
            <person name="Ruzzo W.L."/>
            <person name="Wloga D."/>
            <person name="Gaertig J."/>
            <person name="Frankel J."/>
            <person name="Tsao C.-C."/>
            <person name="Gorovsky M.A."/>
            <person name="Keeling P.J."/>
            <person name="Waller R.F."/>
            <person name="Patron N.J."/>
            <person name="Cherry J.M."/>
            <person name="Stover N.A."/>
            <person name="Krieger C.J."/>
            <person name="del Toro C."/>
            <person name="Ryder H.F."/>
            <person name="Williamson S.C."/>
            <person name="Barbeau R.A."/>
            <person name="Hamilton E.P."/>
            <person name="Orias E."/>
        </authorList>
    </citation>
    <scope>NUCLEOTIDE SEQUENCE [LARGE SCALE GENOMIC DNA]</scope>
    <source>
        <strain evidence="7">SB210</strain>
    </source>
</reference>
<dbReference type="KEGG" id="tet:TTHERM_01457090"/>
<evidence type="ECO:0000313" key="7">
    <source>
        <dbReference type="Proteomes" id="UP000009168"/>
    </source>
</evidence>
<sequence>MRNSLFNERKYLLLRKKLDELHYTQPLQIESAELVDKLLNDLLKTSEGFQKLKNKNQELEQQLCIIEKSLNPLKAENQKLMRENNNLQSEIILSSENAQQKYNLLTVRLKQLQTEAQDLKFVLQKSEERCLKLQDENSALKNKLDTISAKVYLPSCEKGFEDLPKSYVNSNYKSLTNMSIARDNREGFNVLPQDNSNQKNSNSSKEYDIQRLQNISDSKQNYQDGYSNLISTIKELQEQLRNCKEQVHTQEAQLSYLKMQVSNRDGEINRLKTRLDVGGINMVKLVQDYNYMQQNDKIKLLNHQIDYLNKENTEMDSILRSKPYIALSQANVKLLAENSSYLEKLRKTEEILEEYERRFQIQQQSAKYTKQLSQNALVDN</sequence>
<keyword evidence="3" id="KW-0206">Cytoskeleton</keyword>
<name>Q24GZ2_TETTS</name>
<dbReference type="HOGENOM" id="CLU_728609_0_0_1"/>
<comment type="similarity">
    <text evidence="4">Belongs to the CEP135/TSGA10 family.</text>
</comment>
<evidence type="ECO:0000256" key="4">
    <source>
        <dbReference type="ARBA" id="ARBA00038123"/>
    </source>
</evidence>
<keyword evidence="7" id="KW-1185">Reference proteome</keyword>
<gene>
    <name evidence="6" type="ORF">TTHERM_01457090</name>
</gene>
<dbReference type="RefSeq" id="XP_001027292.1">
    <property type="nucleotide sequence ID" value="XM_001027292.3"/>
</dbReference>
<keyword evidence="2" id="KW-0963">Cytoplasm</keyword>
<dbReference type="GO" id="GO:0005814">
    <property type="term" value="C:centriole"/>
    <property type="evidence" value="ECO:0007669"/>
    <property type="project" value="UniProtKB-SubCell"/>
</dbReference>
<evidence type="ECO:0000256" key="5">
    <source>
        <dbReference type="SAM" id="Coils"/>
    </source>
</evidence>
<dbReference type="Proteomes" id="UP000009168">
    <property type="component" value="Unassembled WGS sequence"/>
</dbReference>
<keyword evidence="5" id="KW-0175">Coiled coil</keyword>
<dbReference type="STRING" id="312017.Q24GZ2"/>
<evidence type="ECO:0000313" key="6">
    <source>
        <dbReference type="EMBL" id="EAS07050.1"/>
    </source>
</evidence>
<dbReference type="AlphaFoldDB" id="Q24GZ2"/>
<feature type="coiled-coil region" evidence="5">
    <location>
        <begin position="219"/>
        <end position="253"/>
    </location>
</feature>
<dbReference type="GeneID" id="7839174"/>
<evidence type="ECO:0000256" key="1">
    <source>
        <dbReference type="ARBA" id="ARBA00004114"/>
    </source>
</evidence>
<feature type="coiled-coil region" evidence="5">
    <location>
        <begin position="42"/>
        <end position="150"/>
    </location>
</feature>
<evidence type="ECO:0000256" key="2">
    <source>
        <dbReference type="ARBA" id="ARBA00022490"/>
    </source>
</evidence>
<proteinExistence type="inferred from homology"/>